<feature type="transmembrane region" description="Helical" evidence="1">
    <location>
        <begin position="173"/>
        <end position="192"/>
    </location>
</feature>
<dbReference type="NCBIfam" id="NF038403">
    <property type="entry name" value="perm_prefix_1"/>
    <property type="match status" value="1"/>
</dbReference>
<keyword evidence="1" id="KW-0472">Membrane</keyword>
<sequence length="317" mass="34075">MSTTYTERYVAATIKHLPPSSQDDVRAELEASIADAVEGRVDLGDEPAAAERAVLTELGDPAVLAADYADRPLHLIGPRFYLPWRRLLKLLLIIVPICVLVSVALAQVIIGVPIGEVIGSAIGVAASSAIHVCFWTTLVFVVLERTGARTGLPDWDVDQLQETEPTGVGRVDLIASVVLAALLAGGVLWDQFRGFVRVGGEPLPILAPDLWPGWLLALLGLIGLEIVFAVVLHRRGRWDTVLAVVNTGLALLATSWGMTLLVRGDLINPEFVTLAFTANGVGVDVLRILVILLGFGIVGIGAWDVVDGWQKRRRDAR</sequence>
<feature type="transmembrane region" description="Helical" evidence="1">
    <location>
        <begin position="90"/>
        <end position="112"/>
    </location>
</feature>
<keyword evidence="1" id="KW-1133">Transmembrane helix</keyword>
<name>A0A9D1H0Q8_9ACTN</name>
<gene>
    <name evidence="2" type="ORF">IAA98_15895</name>
</gene>
<dbReference type="Pfam" id="PF22564">
    <property type="entry name" value="HAAS"/>
    <property type="match status" value="1"/>
</dbReference>
<reference evidence="2" key="2">
    <citation type="journal article" date="2021" name="PeerJ">
        <title>Extensive microbial diversity within the chicken gut microbiome revealed by metagenomics and culture.</title>
        <authorList>
            <person name="Gilroy R."/>
            <person name="Ravi A."/>
            <person name="Getino M."/>
            <person name="Pursley I."/>
            <person name="Horton D.L."/>
            <person name="Alikhan N.F."/>
            <person name="Baker D."/>
            <person name="Gharbi K."/>
            <person name="Hall N."/>
            <person name="Watson M."/>
            <person name="Adriaenssens E.M."/>
            <person name="Foster-Nyarko E."/>
            <person name="Jarju S."/>
            <person name="Secka A."/>
            <person name="Antonio M."/>
            <person name="Oren A."/>
            <person name="Chaudhuri R.R."/>
            <person name="La Ragione R."/>
            <person name="Hildebrand F."/>
            <person name="Pallen M.J."/>
        </authorList>
    </citation>
    <scope>NUCLEOTIDE SEQUENCE</scope>
    <source>
        <strain evidence="2">ChiGjej1B1-24693</strain>
    </source>
</reference>
<feature type="transmembrane region" description="Helical" evidence="1">
    <location>
        <begin position="118"/>
        <end position="143"/>
    </location>
</feature>
<dbReference type="EMBL" id="DVLP01000454">
    <property type="protein sequence ID" value="HIT77061.1"/>
    <property type="molecule type" value="Genomic_DNA"/>
</dbReference>
<protein>
    <submittedName>
        <fullName evidence="2">Uncharacterized protein</fullName>
    </submittedName>
</protein>
<dbReference type="AlphaFoldDB" id="A0A9D1H0Q8"/>
<proteinExistence type="predicted"/>
<evidence type="ECO:0000313" key="2">
    <source>
        <dbReference type="EMBL" id="HIT77061.1"/>
    </source>
</evidence>
<dbReference type="Proteomes" id="UP000886842">
    <property type="component" value="Unassembled WGS sequence"/>
</dbReference>
<keyword evidence="1" id="KW-0812">Transmembrane</keyword>
<organism evidence="2 3">
    <name type="scientific">Candidatus Avipropionibacterium avicola</name>
    <dbReference type="NCBI Taxonomy" id="2840701"/>
    <lineage>
        <taxon>Bacteria</taxon>
        <taxon>Bacillati</taxon>
        <taxon>Actinomycetota</taxon>
        <taxon>Actinomycetes</taxon>
        <taxon>Propionibacteriales</taxon>
        <taxon>Propionibacteriaceae</taxon>
        <taxon>Propionibacteriaceae incertae sedis</taxon>
        <taxon>Candidatus Avipropionibacterium</taxon>
    </lineage>
</organism>
<dbReference type="InterPro" id="IPR047928">
    <property type="entry name" value="Perm_prefix_1"/>
</dbReference>
<accession>A0A9D1H0Q8</accession>
<feature type="transmembrane region" description="Helical" evidence="1">
    <location>
        <begin position="212"/>
        <end position="232"/>
    </location>
</feature>
<feature type="transmembrane region" description="Helical" evidence="1">
    <location>
        <begin position="241"/>
        <end position="262"/>
    </location>
</feature>
<reference evidence="2" key="1">
    <citation type="submission" date="2020-10" db="EMBL/GenBank/DDBJ databases">
        <authorList>
            <person name="Gilroy R."/>
        </authorList>
    </citation>
    <scope>NUCLEOTIDE SEQUENCE</scope>
    <source>
        <strain evidence="2">ChiGjej1B1-24693</strain>
    </source>
</reference>
<evidence type="ECO:0000256" key="1">
    <source>
        <dbReference type="SAM" id="Phobius"/>
    </source>
</evidence>
<comment type="caution">
    <text evidence="2">The sequence shown here is derived from an EMBL/GenBank/DDBJ whole genome shotgun (WGS) entry which is preliminary data.</text>
</comment>
<feature type="transmembrane region" description="Helical" evidence="1">
    <location>
        <begin position="285"/>
        <end position="306"/>
    </location>
</feature>
<evidence type="ECO:0000313" key="3">
    <source>
        <dbReference type="Proteomes" id="UP000886842"/>
    </source>
</evidence>